<gene>
    <name evidence="2" type="ORF">ABS772_07700</name>
</gene>
<dbReference type="RefSeq" id="WP_350393480.1">
    <property type="nucleotide sequence ID" value="NZ_JBELQE010000048.1"/>
</dbReference>
<proteinExistence type="predicted"/>
<reference evidence="2 3" key="1">
    <citation type="submission" date="2024-06" db="EMBL/GenBank/DDBJ databases">
        <authorList>
            <person name="Campbell A.G."/>
        </authorList>
    </citation>
    <scope>NUCLEOTIDE SEQUENCE [LARGE SCALE GENOMIC DNA]</scope>
    <source>
        <strain evidence="2 3">EM12</strain>
    </source>
</reference>
<comment type="caution">
    <text evidence="2">The sequence shown here is derived from an EMBL/GenBank/DDBJ whole genome shotgun (WGS) entry which is preliminary data.</text>
</comment>
<organism evidence="2 3">
    <name type="scientific">Methylorubrum podarium</name>
    <dbReference type="NCBI Taxonomy" id="200476"/>
    <lineage>
        <taxon>Bacteria</taxon>
        <taxon>Pseudomonadati</taxon>
        <taxon>Pseudomonadota</taxon>
        <taxon>Alphaproteobacteria</taxon>
        <taxon>Hyphomicrobiales</taxon>
        <taxon>Methylobacteriaceae</taxon>
        <taxon>Methylorubrum</taxon>
    </lineage>
</organism>
<name>A0ABV1QKA1_9HYPH</name>
<evidence type="ECO:0008006" key="4">
    <source>
        <dbReference type="Google" id="ProtNLM"/>
    </source>
</evidence>
<protein>
    <recommendedName>
        <fullName evidence="4">Flagellar hook-length control protein FliK</fullName>
    </recommendedName>
</protein>
<dbReference type="EMBL" id="JBELQE010000048">
    <property type="protein sequence ID" value="MER2249797.1"/>
    <property type="molecule type" value="Genomic_DNA"/>
</dbReference>
<feature type="compositionally biased region" description="Low complexity" evidence="1">
    <location>
        <begin position="1"/>
        <end position="15"/>
    </location>
</feature>
<evidence type="ECO:0000256" key="1">
    <source>
        <dbReference type="SAM" id="MobiDB-lite"/>
    </source>
</evidence>
<sequence>MAQAQSAHAQAETAAVNEGRPARTADVQAAQRGTPSEAEQARPHEGVGLAAPASPGFASAAQTGAPASPAMQPVGGGPGRGEAPVQVPNVAPAQVASVSPLQAGVTAAPQTGTAAPVVTAAPVAPTIDGPSAPAAAGPGIDAGGASGVAAGAGLLVGPGSGIVLAGGGAVGGAPLPLFNPFLARRSQRDARRQTGQPEHASGLWAILRVLGWRRRRRGQDAAEPVPSEDEAAATLRAWRAALRRRTGA</sequence>
<feature type="compositionally biased region" description="Low complexity" evidence="1">
    <location>
        <begin position="50"/>
        <end position="61"/>
    </location>
</feature>
<accession>A0ABV1QKA1</accession>
<keyword evidence="3" id="KW-1185">Reference proteome</keyword>
<evidence type="ECO:0000313" key="2">
    <source>
        <dbReference type="EMBL" id="MER2249797.1"/>
    </source>
</evidence>
<dbReference type="Proteomes" id="UP001480955">
    <property type="component" value="Unassembled WGS sequence"/>
</dbReference>
<feature type="region of interest" description="Disordered" evidence="1">
    <location>
        <begin position="1"/>
        <end position="86"/>
    </location>
</feature>
<evidence type="ECO:0000313" key="3">
    <source>
        <dbReference type="Proteomes" id="UP001480955"/>
    </source>
</evidence>